<keyword evidence="1" id="KW-0802">TPR repeat</keyword>
<keyword evidence="3" id="KW-1185">Reference proteome</keyword>
<organism evidence="2 3">
    <name type="scientific">Actinomadura parmotrematis</name>
    <dbReference type="NCBI Taxonomy" id="2864039"/>
    <lineage>
        <taxon>Bacteria</taxon>
        <taxon>Bacillati</taxon>
        <taxon>Actinomycetota</taxon>
        <taxon>Actinomycetes</taxon>
        <taxon>Streptosporangiales</taxon>
        <taxon>Thermomonosporaceae</taxon>
        <taxon>Actinomadura</taxon>
    </lineage>
</organism>
<feature type="repeat" description="TPR" evidence="1">
    <location>
        <begin position="346"/>
        <end position="379"/>
    </location>
</feature>
<comment type="caution">
    <text evidence="2">The sequence shown here is derived from an EMBL/GenBank/DDBJ whole genome shotgun (WGS) entry which is preliminary data.</text>
</comment>
<evidence type="ECO:0000313" key="3">
    <source>
        <dbReference type="Proteomes" id="UP000774570"/>
    </source>
</evidence>
<reference evidence="2 3" key="1">
    <citation type="submission" date="2021-07" db="EMBL/GenBank/DDBJ databases">
        <title>Actinomadura sp. PM05-2 isolated from lichen.</title>
        <authorList>
            <person name="Somphong A."/>
            <person name="Phongsopitanun W."/>
            <person name="Tanasupawat S."/>
            <person name="Peongsungnone V."/>
        </authorList>
    </citation>
    <scope>NUCLEOTIDE SEQUENCE [LARGE SCALE GENOMIC DNA]</scope>
    <source>
        <strain evidence="2 3">PM05-2</strain>
    </source>
</reference>
<dbReference type="Gene3D" id="1.25.40.10">
    <property type="entry name" value="Tetratricopeptide repeat domain"/>
    <property type="match status" value="1"/>
</dbReference>
<evidence type="ECO:0000313" key="2">
    <source>
        <dbReference type="EMBL" id="MBW8484106.1"/>
    </source>
</evidence>
<gene>
    <name evidence="2" type="ORF">K1Y72_17105</name>
</gene>
<name>A0ABS7FUY7_9ACTN</name>
<accession>A0ABS7FUY7</accession>
<dbReference type="PROSITE" id="PS50005">
    <property type="entry name" value="TPR"/>
    <property type="match status" value="1"/>
</dbReference>
<protein>
    <submittedName>
        <fullName evidence="2">XRE family transcriptional regulator</fullName>
    </submittedName>
</protein>
<evidence type="ECO:0000256" key="1">
    <source>
        <dbReference type="PROSITE-ProRule" id="PRU00339"/>
    </source>
</evidence>
<dbReference type="InterPro" id="IPR011990">
    <property type="entry name" value="TPR-like_helical_dom_sf"/>
</dbReference>
<sequence>MDDDRPVWAKRITAEREARKWNKPQFIEALRAHSDTPLPGKASLLRRVHSWESGESRPDDFYRPLIAKTFGTVTAAIWPVAGSRESDAELVAGAGMDTLEILTRLRSSSVDAAVIEGLRITVNRLCSEYPHMPAEQLLLEGRAWLRRITTMLDRHLSLAHHRELLSLAGWLAALVGCVEYDATNRPAAEATRQAALSLGEDSGDTEIIGWAQEMRAWFSITRGDYRGVLAAAEAGHAAAPHSRAAVQLYAQMAKAWARIGDRRQVEVALDQGRALLEQLPYPDNLDHHFAVDPAKWDFYSMDCYRILGHGQDAASTENKLAESYAQNVIQTGTDAAGVERSPMRNAEARVTLGVIAVREGELEKAVEFGERALQGQRQSLPSLAMVSRELGTAITEHYGSDSSASEYLHHLRQLQSSAR</sequence>
<dbReference type="InterPro" id="IPR019734">
    <property type="entry name" value="TPR_rpt"/>
</dbReference>
<dbReference type="RefSeq" id="WP_220167341.1">
    <property type="nucleotide sequence ID" value="NZ_JAIBOA010000010.1"/>
</dbReference>
<proteinExistence type="predicted"/>
<dbReference type="Proteomes" id="UP000774570">
    <property type="component" value="Unassembled WGS sequence"/>
</dbReference>
<dbReference type="EMBL" id="JAIBOA010000010">
    <property type="protein sequence ID" value="MBW8484106.1"/>
    <property type="molecule type" value="Genomic_DNA"/>
</dbReference>